<protein>
    <submittedName>
        <fullName evidence="1">Uncharacterized protein</fullName>
    </submittedName>
</protein>
<dbReference type="OrthoDB" id="8377972at2"/>
<name>A0A376AHM1_9HYPH</name>
<organism evidence="1 2">
    <name type="scientific">Ciceribacter selenitireducens ATCC BAA-1503</name>
    <dbReference type="NCBI Taxonomy" id="1336235"/>
    <lineage>
        <taxon>Bacteria</taxon>
        <taxon>Pseudomonadati</taxon>
        <taxon>Pseudomonadota</taxon>
        <taxon>Alphaproteobacteria</taxon>
        <taxon>Hyphomicrobiales</taxon>
        <taxon>Rhizobiaceae</taxon>
        <taxon>Ciceribacter</taxon>
    </lineage>
</organism>
<dbReference type="EMBL" id="UEYP01000004">
    <property type="protein sequence ID" value="SSC67341.1"/>
    <property type="molecule type" value="Genomic_DNA"/>
</dbReference>
<evidence type="ECO:0000313" key="2">
    <source>
        <dbReference type="Proteomes" id="UP000254764"/>
    </source>
</evidence>
<proteinExistence type="predicted"/>
<gene>
    <name evidence="1" type="ORF">RHIZ70_3049</name>
</gene>
<reference evidence="2" key="1">
    <citation type="submission" date="2018-07" db="EMBL/GenBank/DDBJ databases">
        <authorList>
            <person name="Peiro R."/>
            <person name="Begona"/>
            <person name="Cbmso G."/>
            <person name="Lopez M."/>
            <person name="Gonzalez S."/>
        </authorList>
    </citation>
    <scope>NUCLEOTIDE SEQUENCE [LARGE SCALE GENOMIC DNA]</scope>
</reference>
<keyword evidence="2" id="KW-1185">Reference proteome</keyword>
<evidence type="ECO:0000313" key="1">
    <source>
        <dbReference type="EMBL" id="SSC67341.1"/>
    </source>
</evidence>
<dbReference type="Proteomes" id="UP000254764">
    <property type="component" value="Unassembled WGS sequence"/>
</dbReference>
<accession>A0A376AHM1</accession>
<sequence length="84" mass="9418">MKQTVDLLAAVSRMRDQYRDGKVDRDILRKWIAGLGSYPPPYGPHVDAAKAWFGQPLAEVTDAVRDMDIQHLSAIVLTPPTTER</sequence>
<dbReference type="AlphaFoldDB" id="A0A376AHM1"/>
<dbReference type="RefSeq" id="WP_115670013.1">
    <property type="nucleotide sequence ID" value="NZ_UEYP01000004.1"/>
</dbReference>